<feature type="domain" description="Inosine/uridine-preferring nucleoside hydrolase" evidence="5">
    <location>
        <begin position="24"/>
        <end position="374"/>
    </location>
</feature>
<evidence type="ECO:0000313" key="6">
    <source>
        <dbReference type="EMBL" id="KAK3674773.1"/>
    </source>
</evidence>
<evidence type="ECO:0000256" key="3">
    <source>
        <dbReference type="ARBA" id="ARBA00023295"/>
    </source>
</evidence>
<dbReference type="InterPro" id="IPR023186">
    <property type="entry name" value="IUNH"/>
</dbReference>
<gene>
    <name evidence="6" type="primary">URH1</name>
    <name evidence="6" type="ORF">LTR78_005495</name>
</gene>
<dbReference type="PANTHER" id="PTHR12304:SF4">
    <property type="entry name" value="URIDINE NUCLEOSIDASE"/>
    <property type="match status" value="1"/>
</dbReference>
<dbReference type="EC" id="3.2.2.3" evidence="6"/>
<evidence type="ECO:0000256" key="4">
    <source>
        <dbReference type="SAM" id="MobiDB-lite"/>
    </source>
</evidence>
<name>A0AAE1C1P4_9PEZI</name>
<dbReference type="InterPro" id="IPR001910">
    <property type="entry name" value="Inosine/uridine_hydrolase_dom"/>
</dbReference>
<comment type="similarity">
    <text evidence="1">Belongs to the IUNH family.</text>
</comment>
<dbReference type="GO" id="GO:0008477">
    <property type="term" value="F:purine nucleosidase activity"/>
    <property type="evidence" value="ECO:0007669"/>
    <property type="project" value="TreeGrafter"/>
</dbReference>
<reference evidence="6" key="1">
    <citation type="submission" date="2023-07" db="EMBL/GenBank/DDBJ databases">
        <title>Black Yeasts Isolated from many extreme environments.</title>
        <authorList>
            <person name="Coleine C."/>
            <person name="Stajich J.E."/>
            <person name="Selbmann L."/>
        </authorList>
    </citation>
    <scope>NUCLEOTIDE SEQUENCE</scope>
    <source>
        <strain evidence="6">CCFEE 5485</strain>
    </source>
</reference>
<feature type="compositionally biased region" description="Basic and acidic residues" evidence="4">
    <location>
        <begin position="331"/>
        <end position="342"/>
    </location>
</feature>
<evidence type="ECO:0000259" key="5">
    <source>
        <dbReference type="Pfam" id="PF01156"/>
    </source>
</evidence>
<feature type="compositionally biased region" description="Basic and acidic residues" evidence="4">
    <location>
        <begin position="552"/>
        <end position="565"/>
    </location>
</feature>
<evidence type="ECO:0000256" key="1">
    <source>
        <dbReference type="ARBA" id="ARBA00009176"/>
    </source>
</evidence>
<dbReference type="PANTHER" id="PTHR12304">
    <property type="entry name" value="INOSINE-URIDINE PREFERRING NUCLEOSIDE HYDROLASE"/>
    <property type="match status" value="1"/>
</dbReference>
<dbReference type="GO" id="GO:0045437">
    <property type="term" value="F:uridine nucleosidase activity"/>
    <property type="evidence" value="ECO:0007669"/>
    <property type="project" value="UniProtKB-EC"/>
</dbReference>
<sequence length="572" mass="61391">MLQDHIYFPMIRGRTSSSEPRTPIWLDCDTGHDDAFAILLAARSPNVKLLGISTVYGNAPLESTTYNTRAILKAIGREDVPVYAGASRPLRRDAAHAADIHGESGLDGTYCLPQPTVLAHEQGALDAINAVLTAQPAGTAWLVATGTLTNMAMLFERHPALTSHIAGLSIMGGAIGGDFTDAPTGAVLGEGERFGNWTPNAEFNIYCDPEAGHAIFSQAKLAAKTVLIPLDVTHQFLATSTVRMGLLFGAAQSISPERTIADVSPHRRLFFEIATFFAKTYADIFGFKLGPPVHDPLAVVAAFRPDLFVYNDSKDPSASQAERFHVQVVTEGERGNTSEIRSEPSQCGRTVVTPAAPGQPGVTIPRGLDSQSIWVLIEGCLSRTDHALGSSETPSTAAHRKTQDPLDGQADFASLVGNSGETTLSQVEVMAGIPDIRVTAKNPENLKTNKISSLNIQPMEMANPEAKRPAVSLPQHAATPLQVVPGQQEAHERNGDSWQLQNVVSGSTSPWPLDLELKPVSTSMTAGRELDLSGYAQQLTEMMLASQTSLGEARRMEERRGRQDVFDMSAKA</sequence>
<dbReference type="AlphaFoldDB" id="A0AAE1C1P4"/>
<evidence type="ECO:0000313" key="7">
    <source>
        <dbReference type="Proteomes" id="UP001274830"/>
    </source>
</evidence>
<accession>A0AAE1C1P4</accession>
<evidence type="ECO:0000256" key="2">
    <source>
        <dbReference type="ARBA" id="ARBA00022801"/>
    </source>
</evidence>
<organism evidence="6 7">
    <name type="scientific">Recurvomyces mirabilis</name>
    <dbReference type="NCBI Taxonomy" id="574656"/>
    <lineage>
        <taxon>Eukaryota</taxon>
        <taxon>Fungi</taxon>
        <taxon>Dikarya</taxon>
        <taxon>Ascomycota</taxon>
        <taxon>Pezizomycotina</taxon>
        <taxon>Dothideomycetes</taxon>
        <taxon>Dothideomycetidae</taxon>
        <taxon>Mycosphaerellales</taxon>
        <taxon>Teratosphaeriaceae</taxon>
        <taxon>Recurvomyces</taxon>
    </lineage>
</organism>
<keyword evidence="2 6" id="KW-0378">Hydrolase</keyword>
<dbReference type="Gene3D" id="3.90.245.10">
    <property type="entry name" value="Ribonucleoside hydrolase-like"/>
    <property type="match status" value="1"/>
</dbReference>
<dbReference type="GO" id="GO:0005829">
    <property type="term" value="C:cytosol"/>
    <property type="evidence" value="ECO:0007669"/>
    <property type="project" value="TreeGrafter"/>
</dbReference>
<dbReference type="EMBL" id="JAUTXT010000018">
    <property type="protein sequence ID" value="KAK3674773.1"/>
    <property type="molecule type" value="Genomic_DNA"/>
</dbReference>
<dbReference type="InterPro" id="IPR036452">
    <property type="entry name" value="Ribo_hydro-like"/>
</dbReference>
<protein>
    <submittedName>
        <fullName evidence="6">Uridine nucleosidase 1</fullName>
        <ecNumber evidence="6">3.2.2.3</ecNumber>
    </submittedName>
</protein>
<keyword evidence="7" id="KW-1185">Reference proteome</keyword>
<dbReference type="Pfam" id="PF01156">
    <property type="entry name" value="IU_nuc_hydro"/>
    <property type="match status" value="1"/>
</dbReference>
<feature type="region of interest" description="Disordered" evidence="4">
    <location>
        <begin position="331"/>
        <end position="364"/>
    </location>
</feature>
<keyword evidence="3 6" id="KW-0326">Glycosidase</keyword>
<dbReference type="SUPFAM" id="SSF53590">
    <property type="entry name" value="Nucleoside hydrolase"/>
    <property type="match status" value="1"/>
</dbReference>
<proteinExistence type="inferred from homology"/>
<dbReference type="Proteomes" id="UP001274830">
    <property type="component" value="Unassembled WGS sequence"/>
</dbReference>
<feature type="region of interest" description="Disordered" evidence="4">
    <location>
        <begin position="549"/>
        <end position="572"/>
    </location>
</feature>
<dbReference type="GO" id="GO:0006152">
    <property type="term" value="P:purine nucleoside catabolic process"/>
    <property type="evidence" value="ECO:0007669"/>
    <property type="project" value="TreeGrafter"/>
</dbReference>
<dbReference type="CDD" id="cd02651">
    <property type="entry name" value="nuc_hydro_IU_UC_XIUA"/>
    <property type="match status" value="1"/>
</dbReference>
<comment type="caution">
    <text evidence="6">The sequence shown here is derived from an EMBL/GenBank/DDBJ whole genome shotgun (WGS) entry which is preliminary data.</text>
</comment>